<accession>A0A6A6YAX3</accession>
<dbReference type="GO" id="GO:0000981">
    <property type="term" value="F:DNA-binding transcription factor activity, RNA polymerase II-specific"/>
    <property type="evidence" value="ECO:0007669"/>
    <property type="project" value="InterPro"/>
</dbReference>
<reference evidence="12" key="3">
    <citation type="submission" date="2025-04" db="UniProtKB">
        <authorList>
            <consortium name="RefSeq"/>
        </authorList>
    </citation>
    <scope>IDENTIFICATION</scope>
    <source>
        <strain evidence="12">CBS 304.34</strain>
    </source>
</reference>
<sequence length="576" mass="64073">MARMEYRAGDNSLNVIPEPARTAASGWPDYESTAASYAEPTSSSQPAQGTKFMPDLLKHVENHDETTKLIELIDQRRNAGKNVPPELMEALRKMQATLKQRTQDAEEYDSPSKAAEDAVKCINESIREAQARPGDMKGNPRFYCTDFPPCNLSFTRSEHLARHIQKHTSERPFQCHCGRRFSRLDSLCRHAQTVHVDEDILPSRPASIKPHDNDEDIKDPTPRGSHDSWRFSPSLLDPNSFSFNSFANQPPGYYTPTPGGVGTLYHNQASDLPAKAPMRKQHDEENGVNRCPMCSWELEGGRVRSIARDLPIPVPMHELQSLKSKGTLEVRKKWDQEQWARSRAEEIAREGETPDPQPKATEDSSDLTPRQKAKTTVKGGSSQEKIVKSRPAVAPATKPKNLPPLSASPPVNASDFEVSHPVHKALSAAKHAAKRKAPAGIVTEKSSSEADTVVLGDEGSKIKKKTKKKCTVRDPEGYLFAQEYSDSNESYSDQSSNSPLRSPVPGDRDINWANWDEETRGLLLLVSKPRGLFNKYTISQDMTTGDGARYKCRLLAVDSSTLAKRRNQTSLSLDPK</sequence>
<evidence type="ECO:0000313" key="12">
    <source>
        <dbReference type="RefSeq" id="XP_033572219.1"/>
    </source>
</evidence>
<dbReference type="GO" id="GO:0000785">
    <property type="term" value="C:chromatin"/>
    <property type="evidence" value="ECO:0007669"/>
    <property type="project" value="TreeGrafter"/>
</dbReference>
<keyword evidence="4 7" id="KW-0863">Zinc-finger</keyword>
<dbReference type="GO" id="GO:0005634">
    <property type="term" value="C:nucleus"/>
    <property type="evidence" value="ECO:0007669"/>
    <property type="project" value="UniProtKB-SubCell"/>
</dbReference>
<keyword evidence="2" id="KW-0479">Metal-binding</keyword>
<proteinExistence type="predicted"/>
<feature type="compositionally biased region" description="Basic and acidic residues" evidence="8">
    <location>
        <begin position="218"/>
        <end position="228"/>
    </location>
</feature>
<evidence type="ECO:0000256" key="2">
    <source>
        <dbReference type="ARBA" id="ARBA00022723"/>
    </source>
</evidence>
<dbReference type="SUPFAM" id="SSF57667">
    <property type="entry name" value="beta-beta-alpha zinc fingers"/>
    <property type="match status" value="1"/>
</dbReference>
<feature type="region of interest" description="Disordered" evidence="8">
    <location>
        <begin position="431"/>
        <end position="451"/>
    </location>
</feature>
<evidence type="ECO:0000256" key="1">
    <source>
        <dbReference type="ARBA" id="ARBA00004123"/>
    </source>
</evidence>
<dbReference type="PANTHER" id="PTHR40626">
    <property type="entry name" value="MIP31509P"/>
    <property type="match status" value="1"/>
</dbReference>
<feature type="compositionally biased region" description="Low complexity" evidence="8">
    <location>
        <begin position="483"/>
        <end position="498"/>
    </location>
</feature>
<keyword evidence="11" id="KW-1185">Reference proteome</keyword>
<comment type="subcellular location">
    <subcellularLocation>
        <location evidence="1">Nucleus</location>
    </subcellularLocation>
</comment>
<evidence type="ECO:0000256" key="8">
    <source>
        <dbReference type="SAM" id="MobiDB-lite"/>
    </source>
</evidence>
<dbReference type="InterPro" id="IPR013087">
    <property type="entry name" value="Znf_C2H2_type"/>
</dbReference>
<feature type="domain" description="C2H2-type" evidence="9">
    <location>
        <begin position="173"/>
        <end position="200"/>
    </location>
</feature>
<keyword evidence="6" id="KW-0539">Nucleus</keyword>
<evidence type="ECO:0000256" key="5">
    <source>
        <dbReference type="ARBA" id="ARBA00022833"/>
    </source>
</evidence>
<feature type="region of interest" description="Disordered" evidence="8">
    <location>
        <begin position="201"/>
        <end position="228"/>
    </location>
</feature>
<evidence type="ECO:0000259" key="9">
    <source>
        <dbReference type="PROSITE" id="PS50157"/>
    </source>
</evidence>
<evidence type="ECO:0000256" key="4">
    <source>
        <dbReference type="ARBA" id="ARBA00022771"/>
    </source>
</evidence>
<dbReference type="OrthoDB" id="654211at2759"/>
<feature type="region of interest" description="Disordered" evidence="8">
    <location>
        <begin position="483"/>
        <end position="507"/>
    </location>
</feature>
<reference evidence="10 12" key="1">
    <citation type="journal article" date="2020" name="Stud. Mycol.">
        <title>101 Dothideomycetes genomes: a test case for predicting lifestyles and emergence of pathogens.</title>
        <authorList>
            <person name="Haridas S."/>
            <person name="Albert R."/>
            <person name="Binder M."/>
            <person name="Bloem J."/>
            <person name="Labutti K."/>
            <person name="Salamov A."/>
            <person name="Andreopoulos B."/>
            <person name="Baker S."/>
            <person name="Barry K."/>
            <person name="Bills G."/>
            <person name="Bluhm B."/>
            <person name="Cannon C."/>
            <person name="Castanera R."/>
            <person name="Culley D."/>
            <person name="Daum C."/>
            <person name="Ezra D."/>
            <person name="Gonzalez J."/>
            <person name="Henrissat B."/>
            <person name="Kuo A."/>
            <person name="Liang C."/>
            <person name="Lipzen A."/>
            <person name="Lutzoni F."/>
            <person name="Magnuson J."/>
            <person name="Mondo S."/>
            <person name="Nolan M."/>
            <person name="Ohm R."/>
            <person name="Pangilinan J."/>
            <person name="Park H.-J."/>
            <person name="Ramirez L."/>
            <person name="Alfaro M."/>
            <person name="Sun H."/>
            <person name="Tritt A."/>
            <person name="Yoshinaga Y."/>
            <person name="Zwiers L.-H."/>
            <person name="Turgeon B."/>
            <person name="Goodwin S."/>
            <person name="Spatafora J."/>
            <person name="Crous P."/>
            <person name="Grigoriev I."/>
        </authorList>
    </citation>
    <scope>NUCLEOTIDE SEQUENCE</scope>
    <source>
        <strain evidence="10 12">CBS 304.34</strain>
    </source>
</reference>
<protein>
    <recommendedName>
        <fullName evidence="9">C2H2-type domain-containing protein</fullName>
    </recommendedName>
</protein>
<evidence type="ECO:0000256" key="7">
    <source>
        <dbReference type="PROSITE-ProRule" id="PRU00042"/>
    </source>
</evidence>
<organism evidence="10">
    <name type="scientific">Mytilinidion resinicola</name>
    <dbReference type="NCBI Taxonomy" id="574789"/>
    <lineage>
        <taxon>Eukaryota</taxon>
        <taxon>Fungi</taxon>
        <taxon>Dikarya</taxon>
        <taxon>Ascomycota</taxon>
        <taxon>Pezizomycotina</taxon>
        <taxon>Dothideomycetes</taxon>
        <taxon>Pleosporomycetidae</taxon>
        <taxon>Mytilinidiales</taxon>
        <taxon>Mytilinidiaceae</taxon>
        <taxon>Mytilinidion</taxon>
    </lineage>
</organism>
<dbReference type="PANTHER" id="PTHR40626:SF11">
    <property type="entry name" value="ZINC FINGER PROTEIN YPR022C"/>
    <property type="match status" value="1"/>
</dbReference>
<evidence type="ECO:0000313" key="10">
    <source>
        <dbReference type="EMBL" id="KAF2805255.1"/>
    </source>
</evidence>
<name>A0A6A6YAX3_9PEZI</name>
<dbReference type="PROSITE" id="PS50157">
    <property type="entry name" value="ZINC_FINGER_C2H2_2"/>
    <property type="match status" value="2"/>
</dbReference>
<keyword evidence="3" id="KW-0677">Repeat</keyword>
<dbReference type="EMBL" id="MU003710">
    <property type="protein sequence ID" value="KAF2805255.1"/>
    <property type="molecule type" value="Genomic_DNA"/>
</dbReference>
<evidence type="ECO:0000313" key="11">
    <source>
        <dbReference type="Proteomes" id="UP000504636"/>
    </source>
</evidence>
<gene>
    <name evidence="10 12" type="ORF">BDZ99DRAFT_574850</name>
</gene>
<dbReference type="InterPro" id="IPR051059">
    <property type="entry name" value="VerF-like"/>
</dbReference>
<dbReference type="AlphaFoldDB" id="A0A6A6YAX3"/>
<dbReference type="RefSeq" id="XP_033572219.1">
    <property type="nucleotide sequence ID" value="XM_033728413.1"/>
</dbReference>
<keyword evidence="5" id="KW-0862">Zinc</keyword>
<reference evidence="12" key="2">
    <citation type="submission" date="2020-04" db="EMBL/GenBank/DDBJ databases">
        <authorList>
            <consortium name="NCBI Genome Project"/>
        </authorList>
    </citation>
    <scope>NUCLEOTIDE SEQUENCE</scope>
    <source>
        <strain evidence="12">CBS 304.34</strain>
    </source>
</reference>
<feature type="domain" description="C2H2-type" evidence="9">
    <location>
        <begin position="142"/>
        <end position="172"/>
    </location>
</feature>
<evidence type="ECO:0000256" key="3">
    <source>
        <dbReference type="ARBA" id="ARBA00022737"/>
    </source>
</evidence>
<dbReference type="Gene3D" id="3.30.160.60">
    <property type="entry name" value="Classic Zinc Finger"/>
    <property type="match status" value="2"/>
</dbReference>
<dbReference type="GO" id="GO:0000978">
    <property type="term" value="F:RNA polymerase II cis-regulatory region sequence-specific DNA binding"/>
    <property type="evidence" value="ECO:0007669"/>
    <property type="project" value="InterPro"/>
</dbReference>
<dbReference type="Proteomes" id="UP000504636">
    <property type="component" value="Unplaced"/>
</dbReference>
<dbReference type="InterPro" id="IPR036236">
    <property type="entry name" value="Znf_C2H2_sf"/>
</dbReference>
<evidence type="ECO:0000256" key="6">
    <source>
        <dbReference type="ARBA" id="ARBA00023242"/>
    </source>
</evidence>
<dbReference type="GeneID" id="54469306"/>
<dbReference type="GO" id="GO:0008270">
    <property type="term" value="F:zinc ion binding"/>
    <property type="evidence" value="ECO:0007669"/>
    <property type="project" value="UniProtKB-KW"/>
</dbReference>
<feature type="region of interest" description="Disordered" evidence="8">
    <location>
        <begin position="1"/>
        <end position="28"/>
    </location>
</feature>
<feature type="compositionally biased region" description="Basic and acidic residues" evidence="8">
    <location>
        <begin position="329"/>
        <end position="352"/>
    </location>
</feature>
<feature type="region of interest" description="Disordered" evidence="8">
    <location>
        <begin position="329"/>
        <end position="409"/>
    </location>
</feature>